<feature type="compositionally biased region" description="Basic residues" evidence="1">
    <location>
        <begin position="265"/>
        <end position="275"/>
    </location>
</feature>
<accession>A0A368H830</accession>
<organism evidence="2 3">
    <name type="scientific">Ancylostoma caninum</name>
    <name type="common">Dog hookworm</name>
    <dbReference type="NCBI Taxonomy" id="29170"/>
    <lineage>
        <taxon>Eukaryota</taxon>
        <taxon>Metazoa</taxon>
        <taxon>Ecdysozoa</taxon>
        <taxon>Nematoda</taxon>
        <taxon>Chromadorea</taxon>
        <taxon>Rhabditida</taxon>
        <taxon>Rhabditina</taxon>
        <taxon>Rhabditomorpha</taxon>
        <taxon>Strongyloidea</taxon>
        <taxon>Ancylostomatidae</taxon>
        <taxon>Ancylostomatinae</taxon>
        <taxon>Ancylostoma</taxon>
    </lineage>
</organism>
<dbReference type="AlphaFoldDB" id="A0A368H830"/>
<feature type="compositionally biased region" description="Polar residues" evidence="1">
    <location>
        <begin position="479"/>
        <end position="488"/>
    </location>
</feature>
<reference evidence="2 3" key="1">
    <citation type="submission" date="2014-10" db="EMBL/GenBank/DDBJ databases">
        <title>Draft genome of the hookworm Ancylostoma caninum.</title>
        <authorList>
            <person name="Mitreva M."/>
        </authorList>
    </citation>
    <scope>NUCLEOTIDE SEQUENCE [LARGE SCALE GENOMIC DNA]</scope>
    <source>
        <strain evidence="2 3">Baltimore</strain>
    </source>
</reference>
<feature type="compositionally biased region" description="Polar residues" evidence="1">
    <location>
        <begin position="414"/>
        <end position="425"/>
    </location>
</feature>
<dbReference type="EMBL" id="JOJR01000010">
    <property type="protein sequence ID" value="RCN51868.1"/>
    <property type="molecule type" value="Genomic_DNA"/>
</dbReference>
<dbReference type="Proteomes" id="UP000252519">
    <property type="component" value="Unassembled WGS sequence"/>
</dbReference>
<dbReference type="OrthoDB" id="5857467at2759"/>
<evidence type="ECO:0000313" key="2">
    <source>
        <dbReference type="EMBL" id="RCN51868.1"/>
    </source>
</evidence>
<evidence type="ECO:0000256" key="1">
    <source>
        <dbReference type="SAM" id="MobiDB-lite"/>
    </source>
</evidence>
<feature type="compositionally biased region" description="Low complexity" evidence="1">
    <location>
        <begin position="431"/>
        <end position="443"/>
    </location>
</feature>
<sequence>MRPFRDDGYWLLVPKPWKKRQFVDRVDRIAEARKCRRLEDVVSALKSARKNCRNNIRIDHTDGQSLFMLPKTLSRGVRLWKNYEARFKRWLEANVFEHAPADGISDDIPFRSSFYEEDPLRAYYTIWHCNTAKVPKKKIATSEKFFEYLDSLSKSAVVERCISKPPNGGIIGRIEDPSSLSAKGRDTLQRWSRLASHYDAGLESGEDEDPVEMWNRALENSIIYNNSVNASSDLLASFNEPSSSGIQSGEAEGTPMATSTAVRSKGSRSRRLSSRKKSENSPKVAASHSTSCDDSEKPVEALEPVTSTAIDLVKDQCENRPTPARPDAADGVSELRRRSSRVFALKSMENTPVQRKTSKKSSDKISPLLNTKDADGNSCRTPVAGSEDAQKKDTKRMGSSTVSKSDGKDAASKPSPSSTKNSANRAKSGRSNTPKSSSNESSPVITRSSLRKRKTETPKSENSDLSATPKNPRLKRTNSAKNLNGVTPRTTAKSSTSSSERTQSAERAKNNAKKNIPVVSTAPGTPALQRVILVPRPTSGLFIPLQLGMRFNWKKRSG</sequence>
<gene>
    <name evidence="2" type="ORF">ANCCAN_01956</name>
</gene>
<proteinExistence type="predicted"/>
<feature type="region of interest" description="Disordered" evidence="1">
    <location>
        <begin position="316"/>
        <end position="522"/>
    </location>
</feature>
<comment type="caution">
    <text evidence="2">The sequence shown here is derived from an EMBL/GenBank/DDBJ whole genome shotgun (WGS) entry which is preliminary data.</text>
</comment>
<feature type="region of interest" description="Disordered" evidence="1">
    <location>
        <begin position="239"/>
        <end position="299"/>
    </location>
</feature>
<keyword evidence="3" id="KW-1185">Reference proteome</keyword>
<name>A0A368H830_ANCCA</name>
<feature type="compositionally biased region" description="Low complexity" evidence="1">
    <location>
        <begin position="489"/>
        <end position="502"/>
    </location>
</feature>
<protein>
    <submittedName>
        <fullName evidence="2">Uncharacterized protein</fullName>
    </submittedName>
</protein>
<evidence type="ECO:0000313" key="3">
    <source>
        <dbReference type="Proteomes" id="UP000252519"/>
    </source>
</evidence>